<organism evidence="8 9">
    <name type="scientific">Methanolobus tindarius DSM 2278</name>
    <dbReference type="NCBI Taxonomy" id="1090322"/>
    <lineage>
        <taxon>Archaea</taxon>
        <taxon>Methanobacteriati</taxon>
        <taxon>Methanobacteriota</taxon>
        <taxon>Stenosarchaea group</taxon>
        <taxon>Methanomicrobia</taxon>
        <taxon>Methanosarcinales</taxon>
        <taxon>Methanosarcinaceae</taxon>
        <taxon>Methanolobus</taxon>
    </lineage>
</organism>
<dbReference type="PROSITE" id="PS50109">
    <property type="entry name" value="HIS_KIN"/>
    <property type="match status" value="1"/>
</dbReference>
<proteinExistence type="predicted"/>
<dbReference type="AlphaFoldDB" id="W9DPQ1"/>
<keyword evidence="5 8" id="KW-0418">Kinase</keyword>
<dbReference type="CDD" id="cd00075">
    <property type="entry name" value="HATPase"/>
    <property type="match status" value="1"/>
</dbReference>
<keyword evidence="6" id="KW-0902">Two-component regulatory system</keyword>
<accession>W9DPQ1</accession>
<dbReference type="InterPro" id="IPR036890">
    <property type="entry name" value="HATPase_C_sf"/>
</dbReference>
<dbReference type="InterPro" id="IPR004358">
    <property type="entry name" value="Sig_transdc_His_kin-like_C"/>
</dbReference>
<evidence type="ECO:0000256" key="5">
    <source>
        <dbReference type="ARBA" id="ARBA00022777"/>
    </source>
</evidence>
<dbReference type="SMART" id="SM00387">
    <property type="entry name" value="HATPase_c"/>
    <property type="match status" value="1"/>
</dbReference>
<dbReference type="STRING" id="1090322.MettiDRAFT_1810"/>
<dbReference type="Gene3D" id="3.30.565.10">
    <property type="entry name" value="Histidine kinase-like ATPase, C-terminal domain"/>
    <property type="match status" value="1"/>
</dbReference>
<dbReference type="EMBL" id="AZAJ01000001">
    <property type="protein sequence ID" value="ETA68344.1"/>
    <property type="molecule type" value="Genomic_DNA"/>
</dbReference>
<dbReference type="SUPFAM" id="SSF55874">
    <property type="entry name" value="ATPase domain of HSP90 chaperone/DNA topoisomerase II/histidine kinase"/>
    <property type="match status" value="1"/>
</dbReference>
<feature type="domain" description="Histidine kinase" evidence="7">
    <location>
        <begin position="116"/>
        <end position="330"/>
    </location>
</feature>
<evidence type="ECO:0000256" key="2">
    <source>
        <dbReference type="ARBA" id="ARBA00012438"/>
    </source>
</evidence>
<dbReference type="SUPFAM" id="SSF47384">
    <property type="entry name" value="Homodimeric domain of signal transducing histidine kinase"/>
    <property type="match status" value="1"/>
</dbReference>
<dbReference type="InterPro" id="IPR003594">
    <property type="entry name" value="HATPase_dom"/>
</dbReference>
<evidence type="ECO:0000313" key="9">
    <source>
        <dbReference type="Proteomes" id="UP000019483"/>
    </source>
</evidence>
<dbReference type="InterPro" id="IPR003661">
    <property type="entry name" value="HisK_dim/P_dom"/>
</dbReference>
<dbReference type="FunFam" id="3.30.565.10:FF:000006">
    <property type="entry name" value="Sensor histidine kinase WalK"/>
    <property type="match status" value="1"/>
</dbReference>
<dbReference type="PANTHER" id="PTHR43711:SF1">
    <property type="entry name" value="HISTIDINE KINASE 1"/>
    <property type="match status" value="1"/>
</dbReference>
<dbReference type="Pfam" id="PF02518">
    <property type="entry name" value="HATPase_c"/>
    <property type="match status" value="1"/>
</dbReference>
<dbReference type="Pfam" id="PF08673">
    <property type="entry name" value="RsbU_N"/>
    <property type="match status" value="1"/>
</dbReference>
<evidence type="ECO:0000313" key="8">
    <source>
        <dbReference type="EMBL" id="ETA68344.1"/>
    </source>
</evidence>
<comment type="caution">
    <text evidence="8">The sequence shown here is derived from an EMBL/GenBank/DDBJ whole genome shotgun (WGS) entry which is preliminary data.</text>
</comment>
<keyword evidence="9" id="KW-1185">Reference proteome</keyword>
<keyword evidence="4" id="KW-0808">Transferase</keyword>
<protein>
    <recommendedName>
        <fullName evidence="2">histidine kinase</fullName>
        <ecNumber evidence="2">2.7.13.3</ecNumber>
    </recommendedName>
</protein>
<dbReference type="EC" id="2.7.13.3" evidence="2"/>
<evidence type="ECO:0000256" key="3">
    <source>
        <dbReference type="ARBA" id="ARBA00022553"/>
    </source>
</evidence>
<name>W9DPQ1_METTI</name>
<dbReference type="SMART" id="SM00388">
    <property type="entry name" value="HisKA"/>
    <property type="match status" value="1"/>
</dbReference>
<evidence type="ECO:0000256" key="1">
    <source>
        <dbReference type="ARBA" id="ARBA00000085"/>
    </source>
</evidence>
<dbReference type="GO" id="GO:0000155">
    <property type="term" value="F:phosphorelay sensor kinase activity"/>
    <property type="evidence" value="ECO:0007669"/>
    <property type="project" value="InterPro"/>
</dbReference>
<dbReference type="InterPro" id="IPR014787">
    <property type="entry name" value="PSer_Pase_RsbU_N"/>
</dbReference>
<keyword evidence="3" id="KW-0597">Phosphoprotein</keyword>
<dbReference type="InterPro" id="IPR036097">
    <property type="entry name" value="HisK_dim/P_sf"/>
</dbReference>
<gene>
    <name evidence="8" type="ORF">MettiDRAFT_1810</name>
</gene>
<dbReference type="SUPFAM" id="SSF101215">
    <property type="entry name" value="KaiA/RbsU domain"/>
    <property type="match status" value="1"/>
</dbReference>
<evidence type="ECO:0000259" key="7">
    <source>
        <dbReference type="PROSITE" id="PS50109"/>
    </source>
</evidence>
<dbReference type="Gene3D" id="1.10.1240.30">
    <property type="entry name" value="KaiA/RbsU domain"/>
    <property type="match status" value="1"/>
</dbReference>
<comment type="catalytic activity">
    <reaction evidence="1">
        <text>ATP + protein L-histidine = ADP + protein N-phospho-L-histidine.</text>
        <dbReference type="EC" id="2.7.13.3"/>
    </reaction>
</comment>
<reference evidence="8 9" key="1">
    <citation type="submission" date="2013-08" db="EMBL/GenBank/DDBJ databases">
        <authorList>
            <consortium name="DOE Joint Genome Institute"/>
            <person name="Eisen J."/>
            <person name="Huntemann M."/>
            <person name="Han J."/>
            <person name="Chen A."/>
            <person name="Kyrpides N."/>
            <person name="Mavromatis K."/>
            <person name="Markowitz V."/>
            <person name="Palaniappan K."/>
            <person name="Ivanova N."/>
            <person name="Schaumberg A."/>
            <person name="Pati A."/>
            <person name="Liolios K."/>
            <person name="Nordberg H.P."/>
            <person name="Cantor M.N."/>
            <person name="Hua S.X."/>
            <person name="Woyke T."/>
        </authorList>
    </citation>
    <scope>NUCLEOTIDE SEQUENCE [LARGE SCALE GENOMIC DNA]</scope>
    <source>
        <strain evidence="8 9">DSM 2278</strain>
    </source>
</reference>
<dbReference type="PANTHER" id="PTHR43711">
    <property type="entry name" value="TWO-COMPONENT HISTIDINE KINASE"/>
    <property type="match status" value="1"/>
</dbReference>
<evidence type="ECO:0000256" key="6">
    <source>
        <dbReference type="ARBA" id="ARBA00023012"/>
    </source>
</evidence>
<evidence type="ECO:0000256" key="4">
    <source>
        <dbReference type="ARBA" id="ARBA00022679"/>
    </source>
</evidence>
<dbReference type="InterPro" id="IPR050736">
    <property type="entry name" value="Sensor_HK_Regulatory"/>
</dbReference>
<dbReference type="PRINTS" id="PR00344">
    <property type="entry name" value="BCTRLSENSOR"/>
</dbReference>
<dbReference type="Gene3D" id="1.10.287.130">
    <property type="match status" value="1"/>
</dbReference>
<sequence>MIIGSNINERYYGILQGYVSSHDEKYLLRSRDLGSEFVRYGVPPDEIVEMHERTVRKLTGNLSSKDIMQCALLVSVPLVEVMVAYGLAFRELVKELEVKSRELQHSNELKELFADIMRHDLLNPASQVDGFVSVLLECEDDCTKRSMLSNIHKSNSNLISMIDKAAEFAKLDSVDELDFSVHDLALILREVTDSFASKLEGNNMTMSLETESSCPSMVNPVIGQVFSNLISNSIKYSPKGSHMDVNICDEGDKWKITVKDNGIGIPETDRDLIFTRFSRLNKVKKRGIKGTGLGLAIVHKIVTLHNGEVGVESNSPEPGSTFWVRLNKVKTD</sequence>
<dbReference type="InterPro" id="IPR017944">
    <property type="entry name" value="KaiA/RbsU_helical_domain_sf"/>
</dbReference>
<dbReference type="Proteomes" id="UP000019483">
    <property type="component" value="Unassembled WGS sequence"/>
</dbReference>
<dbReference type="InterPro" id="IPR005467">
    <property type="entry name" value="His_kinase_dom"/>
</dbReference>